<feature type="domain" description="ABC transporter" evidence="9">
    <location>
        <begin position="398"/>
        <end position="631"/>
    </location>
</feature>
<dbReference type="InterPro" id="IPR039421">
    <property type="entry name" value="Type_1_exporter"/>
</dbReference>
<dbReference type="Gene3D" id="1.20.1560.10">
    <property type="entry name" value="ABC transporter type 1, transmembrane domain"/>
    <property type="match status" value="1"/>
</dbReference>
<feature type="transmembrane region" description="Helical" evidence="8">
    <location>
        <begin position="281"/>
        <end position="302"/>
    </location>
</feature>
<evidence type="ECO:0000256" key="7">
    <source>
        <dbReference type="SAM" id="MobiDB-lite"/>
    </source>
</evidence>
<evidence type="ECO:0000256" key="6">
    <source>
        <dbReference type="ARBA" id="ARBA00023136"/>
    </source>
</evidence>
<dbReference type="SUPFAM" id="SSF90123">
    <property type="entry name" value="ABC transporter transmembrane region"/>
    <property type="match status" value="1"/>
</dbReference>
<gene>
    <name evidence="11" type="ORF">ACFFVD_05815</name>
</gene>
<evidence type="ECO:0000259" key="9">
    <source>
        <dbReference type="PROSITE" id="PS50893"/>
    </source>
</evidence>
<dbReference type="InterPro" id="IPR003439">
    <property type="entry name" value="ABC_transporter-like_ATP-bd"/>
</dbReference>
<dbReference type="PANTHER" id="PTHR43394:SF1">
    <property type="entry name" value="ATP-BINDING CASSETTE SUB-FAMILY B MEMBER 10, MITOCHONDRIAL"/>
    <property type="match status" value="1"/>
</dbReference>
<reference evidence="11 12" key="1">
    <citation type="submission" date="2024-09" db="EMBL/GenBank/DDBJ databases">
        <authorList>
            <person name="Sun Q."/>
            <person name="Mori K."/>
        </authorList>
    </citation>
    <scope>NUCLEOTIDE SEQUENCE [LARGE SCALE GENOMIC DNA]</scope>
    <source>
        <strain evidence="11 12">CCM 7659</strain>
    </source>
</reference>
<evidence type="ECO:0000259" key="10">
    <source>
        <dbReference type="PROSITE" id="PS50929"/>
    </source>
</evidence>
<dbReference type="InterPro" id="IPR017871">
    <property type="entry name" value="ABC_transporter-like_CS"/>
</dbReference>
<comment type="subcellular location">
    <subcellularLocation>
        <location evidence="1">Cell membrane</location>
        <topology evidence="1">Multi-pass membrane protein</topology>
    </subcellularLocation>
</comment>
<dbReference type="PROSITE" id="PS50929">
    <property type="entry name" value="ABC_TM1F"/>
    <property type="match status" value="1"/>
</dbReference>
<dbReference type="PROSITE" id="PS00211">
    <property type="entry name" value="ABC_TRANSPORTER_1"/>
    <property type="match status" value="1"/>
</dbReference>
<feature type="transmembrane region" description="Helical" evidence="8">
    <location>
        <begin position="195"/>
        <end position="214"/>
    </location>
</feature>
<dbReference type="SMART" id="SM00382">
    <property type="entry name" value="AAA"/>
    <property type="match status" value="1"/>
</dbReference>
<name>A0ABV5JNV9_9ACTN</name>
<dbReference type="GO" id="GO:0005524">
    <property type="term" value="F:ATP binding"/>
    <property type="evidence" value="ECO:0007669"/>
    <property type="project" value="UniProtKB-KW"/>
</dbReference>
<dbReference type="InterPro" id="IPR011527">
    <property type="entry name" value="ABC1_TM_dom"/>
</dbReference>
<dbReference type="Proteomes" id="UP001589700">
    <property type="component" value="Unassembled WGS sequence"/>
</dbReference>
<feature type="compositionally biased region" description="Low complexity" evidence="7">
    <location>
        <begin position="18"/>
        <end position="29"/>
    </location>
</feature>
<dbReference type="EMBL" id="JBHMDY010000004">
    <property type="protein sequence ID" value="MFB9259316.1"/>
    <property type="molecule type" value="Genomic_DNA"/>
</dbReference>
<organism evidence="11 12">
    <name type="scientific">Dietzia aerolata</name>
    <dbReference type="NCBI Taxonomy" id="595984"/>
    <lineage>
        <taxon>Bacteria</taxon>
        <taxon>Bacillati</taxon>
        <taxon>Actinomycetota</taxon>
        <taxon>Actinomycetes</taxon>
        <taxon>Mycobacteriales</taxon>
        <taxon>Dietziaceae</taxon>
        <taxon>Dietzia</taxon>
    </lineage>
</organism>
<sequence>MTTPTADPASGPAPAPDPASASAPAAKAAKAAKKADRSEEAVARREVLAPVRPHLAVAAVLVFLSSICTVLPYLLIVEAARVMLDGRVEAAWPLLGWAVAAFAARALLYSGALFWTHLVDADNQLNLRRLIADTLRRVPLGWFGKRGSADVKKALQDDVEAIHYLIAHAQVEYVAAITTPTLTLAYLFWVDWRLALALLVPLVGYGIALSTMMGRDYRQKMETYEQLEKKTEATTIEFVDGIQVVRTFGQAGRAHSRYETAVDEFSDFFTDWTRTMTRTEALAGILLNPICLLVVILLVGLPMIDAGSLDPVDLLPFLLLGLGLGSTVLTIGHAAQARTQADAAAVRIHRLLGTPALEQHQLTGTAAPGIAVPETAAPGAPAKNTKNFDDDDTTAGTVRFENVHFAYREGVEVLRGVDLTLYPGTITALVGPSGAGKSTLAALLPRFHDVTDGRITIGGDDIRELPPEELYARVGFVFQDVRLLRDTVRANIAIANQDATDVEIERVARAACIHDRIMELPKGYDSAVGTDARLSGGEAQRLSIARALLADSPVLVLDEATAFADPESEAEIQTAIASLVAGRTVLVIAHRLHTITGVDSVVVVDQGRVVEQGSHSDLLAAGGTYSRLWHADAEATQQLTGREESNR</sequence>
<dbReference type="PROSITE" id="PS50893">
    <property type="entry name" value="ABC_TRANSPORTER_2"/>
    <property type="match status" value="1"/>
</dbReference>
<feature type="domain" description="ABC transmembrane type-1" evidence="10">
    <location>
        <begin position="56"/>
        <end position="340"/>
    </location>
</feature>
<evidence type="ECO:0000313" key="11">
    <source>
        <dbReference type="EMBL" id="MFB9259316.1"/>
    </source>
</evidence>
<dbReference type="InterPro" id="IPR036640">
    <property type="entry name" value="ABC1_TM_sf"/>
</dbReference>
<dbReference type="Pfam" id="PF00005">
    <property type="entry name" value="ABC_tran"/>
    <property type="match status" value="1"/>
</dbReference>
<evidence type="ECO:0000256" key="4">
    <source>
        <dbReference type="ARBA" id="ARBA00022840"/>
    </source>
</evidence>
<proteinExistence type="predicted"/>
<keyword evidence="3" id="KW-0547">Nucleotide-binding</keyword>
<keyword evidence="2 8" id="KW-0812">Transmembrane</keyword>
<accession>A0ABV5JNV9</accession>
<keyword evidence="4 11" id="KW-0067">ATP-binding</keyword>
<evidence type="ECO:0000256" key="1">
    <source>
        <dbReference type="ARBA" id="ARBA00004651"/>
    </source>
</evidence>
<evidence type="ECO:0000256" key="5">
    <source>
        <dbReference type="ARBA" id="ARBA00022989"/>
    </source>
</evidence>
<feature type="compositionally biased region" description="Low complexity" evidence="7">
    <location>
        <begin position="1"/>
        <end position="10"/>
    </location>
</feature>
<comment type="caution">
    <text evidence="11">The sequence shown here is derived from an EMBL/GenBank/DDBJ whole genome shotgun (WGS) entry which is preliminary data.</text>
</comment>
<dbReference type="InterPro" id="IPR003593">
    <property type="entry name" value="AAA+_ATPase"/>
</dbReference>
<evidence type="ECO:0000256" key="2">
    <source>
        <dbReference type="ARBA" id="ARBA00022692"/>
    </source>
</evidence>
<dbReference type="Gene3D" id="3.40.50.300">
    <property type="entry name" value="P-loop containing nucleotide triphosphate hydrolases"/>
    <property type="match status" value="1"/>
</dbReference>
<evidence type="ECO:0000256" key="8">
    <source>
        <dbReference type="SAM" id="Phobius"/>
    </source>
</evidence>
<evidence type="ECO:0000313" key="12">
    <source>
        <dbReference type="Proteomes" id="UP001589700"/>
    </source>
</evidence>
<keyword evidence="6 8" id="KW-0472">Membrane</keyword>
<protein>
    <submittedName>
        <fullName evidence="11">ABC transporter ATP-binding protein</fullName>
    </submittedName>
</protein>
<feature type="transmembrane region" description="Helical" evidence="8">
    <location>
        <begin position="314"/>
        <end position="332"/>
    </location>
</feature>
<dbReference type="PANTHER" id="PTHR43394">
    <property type="entry name" value="ATP-DEPENDENT PERMEASE MDL1, MITOCHONDRIAL"/>
    <property type="match status" value="1"/>
</dbReference>
<feature type="transmembrane region" description="Helical" evidence="8">
    <location>
        <begin position="54"/>
        <end position="75"/>
    </location>
</feature>
<dbReference type="Pfam" id="PF00664">
    <property type="entry name" value="ABC_membrane"/>
    <property type="match status" value="1"/>
</dbReference>
<dbReference type="InterPro" id="IPR027417">
    <property type="entry name" value="P-loop_NTPase"/>
</dbReference>
<keyword evidence="5 8" id="KW-1133">Transmembrane helix</keyword>
<keyword evidence="12" id="KW-1185">Reference proteome</keyword>
<feature type="transmembrane region" description="Helical" evidence="8">
    <location>
        <begin position="95"/>
        <end position="119"/>
    </location>
</feature>
<dbReference type="RefSeq" id="WP_380023170.1">
    <property type="nucleotide sequence ID" value="NZ_JBHMDY010000004.1"/>
</dbReference>
<feature type="region of interest" description="Disordered" evidence="7">
    <location>
        <begin position="1"/>
        <end position="37"/>
    </location>
</feature>
<dbReference type="SUPFAM" id="SSF52540">
    <property type="entry name" value="P-loop containing nucleoside triphosphate hydrolases"/>
    <property type="match status" value="1"/>
</dbReference>
<evidence type="ECO:0000256" key="3">
    <source>
        <dbReference type="ARBA" id="ARBA00022741"/>
    </source>
</evidence>